<dbReference type="PANTHER" id="PTHR31386:SF2">
    <property type="entry name" value="SIMILAR TO RIKEN CDNA 2510039O18"/>
    <property type="match status" value="1"/>
</dbReference>
<feature type="transmembrane region" description="Helical" evidence="10">
    <location>
        <begin position="587"/>
        <end position="609"/>
    </location>
</feature>
<dbReference type="Gene3D" id="1.10.10.10">
    <property type="entry name" value="Winged helix-like DNA-binding domain superfamily/Winged helix DNA-binding domain"/>
    <property type="match status" value="1"/>
</dbReference>
<dbReference type="GO" id="GO:0016020">
    <property type="term" value="C:membrane"/>
    <property type="evidence" value="ECO:0007669"/>
    <property type="project" value="UniProtKB-SubCell"/>
</dbReference>
<dbReference type="InterPro" id="IPR036388">
    <property type="entry name" value="WH-like_DNA-bd_sf"/>
</dbReference>
<keyword evidence="12" id="KW-1185">Reference proteome</keyword>
<dbReference type="CDD" id="cd00073">
    <property type="entry name" value="H15"/>
    <property type="match status" value="1"/>
</dbReference>
<proteinExistence type="predicted"/>
<dbReference type="Pfam" id="PF03735">
    <property type="entry name" value="ENT"/>
    <property type="match status" value="1"/>
</dbReference>
<sequence>MNYKFDTSDLTRRLKRTFDGNLSYRKLFLLLFVVAIFLLYIGPSFLRWLFGQSEPAKGDQTMRCMDDRLTPFYLQNLEYNVNIRHQPPIEHEHDAIPYVGNGWFGLEVQTDAHLNIFRGRALLQPVHFHPIVSVASSGQTFREATVVEYLNGIVHRFQCFAEGYYVSYQYYAHRTLPSVFVQELQLTNTKNQLMDIDLVVPRISDWPSVTVKNIKLQHGSTILEYQVISGTVEVPPTPGSTEQSKVRAVSIVARKMPRVLTLKKRGTTKLELLLTINYSDPIMHDQYQLHKDAAEKQAIDAMNKALVAAEYGEHGTYNSFKRDHVRVWNALWETGFHISTSKAENTLNGNNVNATMYAVLSNARAFEFEQSVTSVRKEEIARSLTYAEGCYDSYHTLQAENLWRKMASFEEQNAVVASWMLTLEKQGCHNLIKAGASGIVQAMVLSFGGFRFSNQHLELNIHPKYLHRDYDFRRLNYGNMTHLNISIAVRDDNKAVLYVALDRSDRNYYACDAGCLDAPIQLRQSKLTFPVKLTEPVTSILYITSDRKHMEDLRHAIHVKEVVEAPAHEHHVIALHRHGHHLGGLPTLFWVSIFVIIIVFHVFLCKLIVKEYCEPPDKMRYRYSKPYQTHTGLVSTIGTTGSTFSGLPTARWPTGTMWPMKLDMTLDECRGVLRRLELESYGTIISAFRAQGSLCKEKSRILEDLRRVLHISSDRHRAEARRVANDERLTTVAELVWGPNSSRDWCREGHRTFPILPRAVPHTALSYIANTVYEQLTRANCKLPHPAKTSCDRYGKAEELYKFQLIKMEPKLAANGFVRDAAVVTSDPLQDIMSKSFINTDLMVAEAKWKAKGQQEDTFQCEVVHTHEPPPEMEEFNGDVPSPCSLDDQPSLSDILLDTPKAAANAEEDPEDDIIRMEEEDGIEDNDYEDTHTIEVDANTEDMVIEMDHNLDALIEEDPEGGMEAEQEVEVMNDEYGHVHELMAELDDASGQYIEGHPTTNGADVLVVPAAMNFEQCSDMIELAENGDDLHESSVRAAKDDIVCELLEIDADGNHHTRQFSYEQAIAEGLTVLPRMAKVNPSKKKLFFTPDTVDNGKPMSEAQAPVTKPEKQQNKKSYDKMICEAIMENGANRKGISFQMIQKFIKGKYMVEGDIKVYVKRAYEKLLQKETIEHVTGSGAQGSIRFTKKHLGDMKRTEKNTAKKSTQPRATKATKVKPAKDMNNNPKKAKEEVKQKVKVQPKKTALTRTKLDKTSTKVRLSITTAAQPKPEKAGKGKTTRKLQPRVTSTPMTKAPIAKAQPKPKLAKEAKKPTRKLGPKQR</sequence>
<keyword evidence="8" id="KW-0539">Nucleus</keyword>
<protein>
    <recommendedName>
        <fullName evidence="13">H15 domain-containing protein</fullName>
    </recommendedName>
</protein>
<dbReference type="InterPro" id="IPR005491">
    <property type="entry name" value="ENT_dom"/>
</dbReference>
<name>A0A182F541_ANOAL</name>
<dbReference type="GO" id="GO:0005634">
    <property type="term" value="C:nucleus"/>
    <property type="evidence" value="ECO:0007669"/>
    <property type="project" value="UniProtKB-SubCell"/>
</dbReference>
<dbReference type="SUPFAM" id="SSF158639">
    <property type="entry name" value="ENT-like"/>
    <property type="match status" value="1"/>
</dbReference>
<reference evidence="11" key="2">
    <citation type="submission" date="2022-08" db="UniProtKB">
        <authorList>
            <consortium name="EnsemblMetazoa"/>
        </authorList>
    </citation>
    <scope>IDENTIFICATION</scope>
    <source>
        <strain evidence="11">STECLA/ALBI9_A</strain>
    </source>
</reference>
<dbReference type="Gene3D" id="1.10.1240.40">
    <property type="entry name" value="ENT domain"/>
    <property type="match status" value="1"/>
</dbReference>
<dbReference type="VEuPathDB" id="VectorBase:AALB20_031756"/>
<dbReference type="PROSITE" id="PS51138">
    <property type="entry name" value="ENT"/>
    <property type="match status" value="1"/>
</dbReference>
<evidence type="ECO:0000313" key="12">
    <source>
        <dbReference type="Proteomes" id="UP000069272"/>
    </source>
</evidence>
<dbReference type="GO" id="GO:0006334">
    <property type="term" value="P:nucleosome assembly"/>
    <property type="evidence" value="ECO:0007669"/>
    <property type="project" value="InterPro"/>
</dbReference>
<evidence type="ECO:0000256" key="4">
    <source>
        <dbReference type="ARBA" id="ARBA00022729"/>
    </source>
</evidence>
<keyword evidence="3 10" id="KW-0812">Transmembrane</keyword>
<organism evidence="11 12">
    <name type="scientific">Anopheles albimanus</name>
    <name type="common">New world malaria mosquito</name>
    <dbReference type="NCBI Taxonomy" id="7167"/>
    <lineage>
        <taxon>Eukaryota</taxon>
        <taxon>Metazoa</taxon>
        <taxon>Ecdysozoa</taxon>
        <taxon>Arthropoda</taxon>
        <taxon>Hexapoda</taxon>
        <taxon>Insecta</taxon>
        <taxon>Pterygota</taxon>
        <taxon>Neoptera</taxon>
        <taxon>Endopterygota</taxon>
        <taxon>Diptera</taxon>
        <taxon>Nematocera</taxon>
        <taxon>Culicoidea</taxon>
        <taxon>Culicidae</taxon>
        <taxon>Anophelinae</taxon>
        <taxon>Anopheles</taxon>
    </lineage>
</organism>
<dbReference type="VEuPathDB" id="VectorBase:AALB001583"/>
<reference evidence="11 12" key="1">
    <citation type="journal article" date="2017" name="G3 (Bethesda)">
        <title>The Physical Genome Mapping of Anopheles albimanus Corrected Scaffold Misassemblies and Identified Interarm Rearrangements in Genus Anopheles.</title>
        <authorList>
            <person name="Artemov G.N."/>
            <person name="Peery A.N."/>
            <person name="Jiang X."/>
            <person name="Tu Z."/>
            <person name="Stegniy V.N."/>
            <person name="Sharakhova M.V."/>
            <person name="Sharakhov I.V."/>
        </authorList>
    </citation>
    <scope>NUCLEOTIDE SEQUENCE [LARGE SCALE GENOMIC DNA]</scope>
    <source>
        <strain evidence="11 12">ALBI9_A</strain>
    </source>
</reference>
<feature type="region of interest" description="Disordered" evidence="9">
    <location>
        <begin position="1262"/>
        <end position="1321"/>
    </location>
</feature>
<evidence type="ECO:0000256" key="5">
    <source>
        <dbReference type="ARBA" id="ARBA00022989"/>
    </source>
</evidence>
<evidence type="ECO:0008006" key="13">
    <source>
        <dbReference type="Google" id="ProtNLM"/>
    </source>
</evidence>
<dbReference type="EnsemblMetazoa" id="AALB001583-RA">
    <property type="protein sequence ID" value="AALB001583-PA"/>
    <property type="gene ID" value="AALB001583"/>
</dbReference>
<feature type="compositionally biased region" description="Basic residues" evidence="9">
    <location>
        <begin position="1312"/>
        <end position="1321"/>
    </location>
</feature>
<dbReference type="STRING" id="7167.A0A182F541"/>
<dbReference type="VEuPathDB" id="VectorBase:AALB20_034316"/>
<evidence type="ECO:0000313" key="11">
    <source>
        <dbReference type="EnsemblMetazoa" id="AALB001583-PA"/>
    </source>
</evidence>
<feature type="region of interest" description="Disordered" evidence="9">
    <location>
        <begin position="1089"/>
        <end position="1115"/>
    </location>
</feature>
<dbReference type="InterPro" id="IPR036390">
    <property type="entry name" value="WH_DNA-bd_sf"/>
</dbReference>
<dbReference type="PROSITE" id="PS51504">
    <property type="entry name" value="H15"/>
    <property type="match status" value="1"/>
</dbReference>
<dbReference type="SMART" id="SM01191">
    <property type="entry name" value="ENT"/>
    <property type="match status" value="1"/>
</dbReference>
<dbReference type="InterPro" id="IPR018795">
    <property type="entry name" value="K2013-like"/>
</dbReference>
<comment type="subcellular location">
    <subcellularLocation>
        <location evidence="2">Membrane</location>
        <topology evidence="2">Single-pass type I membrane protein</topology>
    </subcellularLocation>
    <subcellularLocation>
        <location evidence="1">Nucleus</location>
    </subcellularLocation>
</comment>
<dbReference type="PANTHER" id="PTHR31386">
    <property type="entry name" value="UNCHARACTERIZED PROTEIN KIAA2013"/>
    <property type="match status" value="1"/>
</dbReference>
<accession>A0A182F541</accession>
<feature type="region of interest" description="Disordered" evidence="9">
    <location>
        <begin position="1195"/>
        <end position="1243"/>
    </location>
</feature>
<feature type="transmembrane region" description="Helical" evidence="10">
    <location>
        <begin position="27"/>
        <end position="50"/>
    </location>
</feature>
<evidence type="ECO:0000256" key="10">
    <source>
        <dbReference type="SAM" id="Phobius"/>
    </source>
</evidence>
<feature type="compositionally biased region" description="Low complexity" evidence="9">
    <location>
        <begin position="1293"/>
        <end position="1303"/>
    </location>
</feature>
<dbReference type="Pfam" id="PF00538">
    <property type="entry name" value="Linker_histone"/>
    <property type="match status" value="1"/>
</dbReference>
<dbReference type="GO" id="GO:0003677">
    <property type="term" value="F:DNA binding"/>
    <property type="evidence" value="ECO:0007669"/>
    <property type="project" value="InterPro"/>
</dbReference>
<evidence type="ECO:0000256" key="8">
    <source>
        <dbReference type="ARBA" id="ARBA00023242"/>
    </source>
</evidence>
<evidence type="ECO:0000256" key="1">
    <source>
        <dbReference type="ARBA" id="ARBA00004123"/>
    </source>
</evidence>
<keyword evidence="6 10" id="KW-0472">Membrane</keyword>
<dbReference type="InterPro" id="IPR036142">
    <property type="entry name" value="ENT_dom-like_sf"/>
</dbReference>
<evidence type="ECO:0000256" key="3">
    <source>
        <dbReference type="ARBA" id="ARBA00022692"/>
    </source>
</evidence>
<evidence type="ECO:0000256" key="9">
    <source>
        <dbReference type="SAM" id="MobiDB-lite"/>
    </source>
</evidence>
<dbReference type="VEuPathDB" id="VectorBase:AALB20_028321"/>
<dbReference type="GO" id="GO:0000786">
    <property type="term" value="C:nucleosome"/>
    <property type="evidence" value="ECO:0007669"/>
    <property type="project" value="InterPro"/>
</dbReference>
<evidence type="ECO:0000256" key="7">
    <source>
        <dbReference type="ARBA" id="ARBA00023180"/>
    </source>
</evidence>
<keyword evidence="7" id="KW-0325">Glycoprotein</keyword>
<evidence type="ECO:0000256" key="6">
    <source>
        <dbReference type="ARBA" id="ARBA00023136"/>
    </source>
</evidence>
<evidence type="ECO:0000256" key="2">
    <source>
        <dbReference type="ARBA" id="ARBA00004479"/>
    </source>
</evidence>
<keyword evidence="4" id="KW-0732">Signal</keyword>
<dbReference type="SUPFAM" id="SSF46785">
    <property type="entry name" value="Winged helix' DNA-binding domain"/>
    <property type="match status" value="1"/>
</dbReference>
<dbReference type="Proteomes" id="UP000069272">
    <property type="component" value="Chromosome 2L"/>
</dbReference>
<dbReference type="InterPro" id="IPR005818">
    <property type="entry name" value="Histone_H1/H5_H15"/>
</dbReference>
<dbReference type="Pfam" id="PF10222">
    <property type="entry name" value="DUF2152"/>
    <property type="match status" value="1"/>
</dbReference>
<keyword evidence="5 10" id="KW-1133">Transmembrane helix</keyword>
<dbReference type="SMART" id="SM00526">
    <property type="entry name" value="H15"/>
    <property type="match status" value="1"/>
</dbReference>